<keyword evidence="4" id="KW-0408">Iron</keyword>
<dbReference type="GO" id="GO:0020037">
    <property type="term" value="F:heme binding"/>
    <property type="evidence" value="ECO:0007669"/>
    <property type="project" value="InterPro"/>
</dbReference>
<evidence type="ECO:0000256" key="3">
    <source>
        <dbReference type="ARBA" id="ARBA00022723"/>
    </source>
</evidence>
<keyword evidence="3" id="KW-0479">Metal-binding</keyword>
<keyword evidence="2" id="KW-0349">Heme</keyword>
<dbReference type="Pfam" id="PF00067">
    <property type="entry name" value="p450"/>
    <property type="match status" value="1"/>
</dbReference>
<sequence>MVTARREEMADKDSRNRDRTDNLLSFMVKSNRELQLGSGKDTGFARRNFLTESEIRGNLFTYSLGGHESPAHKLIFALYLLAALGEQQKWLLEEIDAVVGGQQDWQSEGLFTEMFPRLKRCQAAMLETLRLYPSVTVLPSVLAQHPQQSQLATHSGPRAYLPVFGNPIAGSNQQDQTLATSRLKPHRKVHFFPGARESVFVRGNDSLKLTLSPLL</sequence>
<accession>A0A4R8Q035</accession>
<evidence type="ECO:0000313" key="6">
    <source>
        <dbReference type="Proteomes" id="UP000295083"/>
    </source>
</evidence>
<comment type="similarity">
    <text evidence="1">Belongs to the cytochrome P450 family.</text>
</comment>
<evidence type="ECO:0000256" key="4">
    <source>
        <dbReference type="ARBA" id="ARBA00023004"/>
    </source>
</evidence>
<dbReference type="SUPFAM" id="SSF48264">
    <property type="entry name" value="Cytochrome P450"/>
    <property type="match status" value="1"/>
</dbReference>
<dbReference type="GO" id="GO:0004497">
    <property type="term" value="F:monooxygenase activity"/>
    <property type="evidence" value="ECO:0007669"/>
    <property type="project" value="InterPro"/>
</dbReference>
<dbReference type="InterPro" id="IPR050121">
    <property type="entry name" value="Cytochrome_P450_monoxygenase"/>
</dbReference>
<evidence type="ECO:0000256" key="2">
    <source>
        <dbReference type="ARBA" id="ARBA00022617"/>
    </source>
</evidence>
<dbReference type="GO" id="GO:0005506">
    <property type="term" value="F:iron ion binding"/>
    <property type="evidence" value="ECO:0007669"/>
    <property type="project" value="InterPro"/>
</dbReference>
<evidence type="ECO:0000313" key="5">
    <source>
        <dbReference type="EMBL" id="TDZ28395.1"/>
    </source>
</evidence>
<dbReference type="InterPro" id="IPR036396">
    <property type="entry name" value="Cyt_P450_sf"/>
</dbReference>
<proteinExistence type="inferred from homology"/>
<dbReference type="Gene3D" id="1.10.630.10">
    <property type="entry name" value="Cytochrome P450"/>
    <property type="match status" value="1"/>
</dbReference>
<keyword evidence="6" id="KW-1185">Reference proteome</keyword>
<evidence type="ECO:0000256" key="1">
    <source>
        <dbReference type="ARBA" id="ARBA00010617"/>
    </source>
</evidence>
<gene>
    <name evidence="5" type="primary">cyp-13B1</name>
    <name evidence="5" type="ORF">C8035_v007478</name>
</gene>
<protein>
    <submittedName>
        <fullName evidence="5">Putative cytochrome P450 cyp-13B1</fullName>
    </submittedName>
</protein>
<dbReference type="EMBL" id="QAPG01000834">
    <property type="protein sequence ID" value="TDZ28395.1"/>
    <property type="molecule type" value="Genomic_DNA"/>
</dbReference>
<name>A0A4R8Q035_9PEZI</name>
<dbReference type="PANTHER" id="PTHR24305">
    <property type="entry name" value="CYTOCHROME P450"/>
    <property type="match status" value="1"/>
</dbReference>
<dbReference type="GO" id="GO:0016705">
    <property type="term" value="F:oxidoreductase activity, acting on paired donors, with incorporation or reduction of molecular oxygen"/>
    <property type="evidence" value="ECO:0007669"/>
    <property type="project" value="InterPro"/>
</dbReference>
<dbReference type="InterPro" id="IPR001128">
    <property type="entry name" value="Cyt_P450"/>
</dbReference>
<reference evidence="5 6" key="1">
    <citation type="submission" date="2018-11" db="EMBL/GenBank/DDBJ databases">
        <title>Genome sequence and assembly of Colletotrichum spinosum.</title>
        <authorList>
            <person name="Gan P."/>
            <person name="Shirasu K."/>
        </authorList>
    </citation>
    <scope>NUCLEOTIDE SEQUENCE [LARGE SCALE GENOMIC DNA]</scope>
    <source>
        <strain evidence="5 6">CBS 515.97</strain>
    </source>
</reference>
<dbReference type="Proteomes" id="UP000295083">
    <property type="component" value="Unassembled WGS sequence"/>
</dbReference>
<organism evidence="5 6">
    <name type="scientific">Colletotrichum spinosum</name>
    <dbReference type="NCBI Taxonomy" id="1347390"/>
    <lineage>
        <taxon>Eukaryota</taxon>
        <taxon>Fungi</taxon>
        <taxon>Dikarya</taxon>
        <taxon>Ascomycota</taxon>
        <taxon>Pezizomycotina</taxon>
        <taxon>Sordariomycetes</taxon>
        <taxon>Hypocreomycetidae</taxon>
        <taxon>Glomerellales</taxon>
        <taxon>Glomerellaceae</taxon>
        <taxon>Colletotrichum</taxon>
        <taxon>Colletotrichum orbiculare species complex</taxon>
    </lineage>
</organism>
<comment type="caution">
    <text evidence="5">The sequence shown here is derived from an EMBL/GenBank/DDBJ whole genome shotgun (WGS) entry which is preliminary data.</text>
</comment>
<dbReference type="AlphaFoldDB" id="A0A4R8Q035"/>
<dbReference type="PANTHER" id="PTHR24305:SF166">
    <property type="entry name" value="CYTOCHROME P450 12A4, MITOCHONDRIAL-RELATED"/>
    <property type="match status" value="1"/>
</dbReference>